<dbReference type="Gene3D" id="1.50.10.20">
    <property type="match status" value="1"/>
</dbReference>
<protein>
    <recommendedName>
        <fullName evidence="5">Glycosyl hydrolase</fullName>
    </recommendedName>
</protein>
<dbReference type="SUPFAM" id="SSF48208">
    <property type="entry name" value="Six-hairpin glycosidases"/>
    <property type="match status" value="1"/>
</dbReference>
<dbReference type="InterPro" id="IPR008928">
    <property type="entry name" value="6-hairpin_glycosidase_sf"/>
</dbReference>
<evidence type="ECO:0000256" key="2">
    <source>
        <dbReference type="SAM" id="SignalP"/>
    </source>
</evidence>
<evidence type="ECO:0000256" key="1">
    <source>
        <dbReference type="SAM" id="MobiDB-lite"/>
    </source>
</evidence>
<feature type="chain" id="PRO_5014671915" description="Glycosyl hydrolase" evidence="2">
    <location>
        <begin position="20"/>
        <end position="642"/>
    </location>
</feature>
<feature type="region of interest" description="Disordered" evidence="1">
    <location>
        <begin position="567"/>
        <end position="589"/>
    </location>
</feature>
<evidence type="ECO:0000313" key="4">
    <source>
        <dbReference type="Proteomes" id="UP000233524"/>
    </source>
</evidence>
<name>A0A2N3NK00_9PEZI</name>
<accession>A0A2N3NK00</accession>
<dbReference type="PANTHER" id="PTHR47791:SF2">
    <property type="entry name" value="ENDO MANNANASE, GH76 FAMILY (EUROFUNG)"/>
    <property type="match status" value="1"/>
</dbReference>
<keyword evidence="4" id="KW-1185">Reference proteome</keyword>
<sequence length="642" mass="72516">MKPLTIVALLSALTSAGLAFGSGPTGTCRSYCTIFRRPTFYHQNCRPDIPNTFMEDGAPEKQTPLLANSSLLEYAYTSVATMQNEFFIRYQGTWPRAIDWTAAFIHTSLSAMTDSLSKALAEPQTKDVENSMVLNMVDTYFSQIVGFYFGQDYISLRHQAFDDILWVVLGWLESTNFIRSHSDLHYPRGGNWDSDASHNLRDTLLNQPWHGNHWTEAFAHRERTFWELATKGWGEDLCNGGINWNPRFLTYKNAITNELWIAASAKMYLDFPGDKIASPLSVDDPSAGRNRTFLEAAMRGYEWLMNVNMTNDAGLFVDGFHISNRHKNNTKCDLRDEMVYTYNQGVVLTGQRALWEATGGVAFLNDGHHLIQSVIKATGWDLTSSQPIDETIRGKLPPWRGLGRGGIIEEACDSVARCSQNGQTFKGIYFHHLTYFCRPLTEPLEEVDNQAFDLVAHAHAQACRQYVPWIAHNAEAALSTRDSRGVMGMWWGAEKFGDAPEVWDSEQNDAADPHAVDYRNFGVPNDQVWRAVGVEQEALPGVDLSQRDRRQDGALQADSIRVDAQHRMAGGISKKPTRKDPNTRGRGRTVETQNSGLEVLRAWYELSQAYGDKQVTSGWRFGIQWLFSKLWRARTLGAFSFF</sequence>
<evidence type="ECO:0000313" key="3">
    <source>
        <dbReference type="EMBL" id="PKS12775.1"/>
    </source>
</evidence>
<reference evidence="3 4" key="1">
    <citation type="journal article" date="2017" name="G3 (Bethesda)">
        <title>First Draft Genome Sequence of the Pathogenic Fungus Lomentospora prolificans (Formerly Scedosporium prolificans).</title>
        <authorList>
            <person name="Luo R."/>
            <person name="Zimin A."/>
            <person name="Workman R."/>
            <person name="Fan Y."/>
            <person name="Pertea G."/>
            <person name="Grossman N."/>
            <person name="Wear M.P."/>
            <person name="Jia B."/>
            <person name="Miller H."/>
            <person name="Casadevall A."/>
            <person name="Timp W."/>
            <person name="Zhang S.X."/>
            <person name="Salzberg S.L."/>
        </authorList>
    </citation>
    <scope>NUCLEOTIDE SEQUENCE [LARGE SCALE GENOMIC DNA]</scope>
    <source>
        <strain evidence="3 4">JHH-5317</strain>
    </source>
</reference>
<dbReference type="AlphaFoldDB" id="A0A2N3NK00"/>
<dbReference type="InterPro" id="IPR005198">
    <property type="entry name" value="Glyco_hydro_76"/>
</dbReference>
<dbReference type="EMBL" id="NLAX01000003">
    <property type="protein sequence ID" value="PKS12775.1"/>
    <property type="molecule type" value="Genomic_DNA"/>
</dbReference>
<feature type="signal peptide" evidence="2">
    <location>
        <begin position="1"/>
        <end position="19"/>
    </location>
</feature>
<gene>
    <name evidence="3" type="ORF">jhhlp_000986</name>
</gene>
<proteinExistence type="predicted"/>
<dbReference type="STRING" id="41688.A0A2N3NK00"/>
<dbReference type="GO" id="GO:0005975">
    <property type="term" value="P:carbohydrate metabolic process"/>
    <property type="evidence" value="ECO:0007669"/>
    <property type="project" value="InterPro"/>
</dbReference>
<organism evidence="3 4">
    <name type="scientific">Lomentospora prolificans</name>
    <dbReference type="NCBI Taxonomy" id="41688"/>
    <lineage>
        <taxon>Eukaryota</taxon>
        <taxon>Fungi</taxon>
        <taxon>Dikarya</taxon>
        <taxon>Ascomycota</taxon>
        <taxon>Pezizomycotina</taxon>
        <taxon>Sordariomycetes</taxon>
        <taxon>Hypocreomycetidae</taxon>
        <taxon>Microascales</taxon>
        <taxon>Microascaceae</taxon>
        <taxon>Lomentospora</taxon>
    </lineage>
</organism>
<comment type="caution">
    <text evidence="3">The sequence shown here is derived from an EMBL/GenBank/DDBJ whole genome shotgun (WGS) entry which is preliminary data.</text>
</comment>
<evidence type="ECO:0008006" key="5">
    <source>
        <dbReference type="Google" id="ProtNLM"/>
    </source>
</evidence>
<dbReference type="PANTHER" id="PTHR47791">
    <property type="entry name" value="MEIOTICALLY UP-REGULATED GENE 191 PROTEIN"/>
    <property type="match status" value="1"/>
</dbReference>
<dbReference type="InterPro" id="IPR053169">
    <property type="entry name" value="MUG_Protein"/>
</dbReference>
<dbReference type="Pfam" id="PF03663">
    <property type="entry name" value="Glyco_hydro_76"/>
    <property type="match status" value="1"/>
</dbReference>
<dbReference type="Proteomes" id="UP000233524">
    <property type="component" value="Unassembled WGS sequence"/>
</dbReference>
<keyword evidence="2" id="KW-0732">Signal</keyword>
<dbReference type="InParanoid" id="A0A2N3NK00"/>
<dbReference type="OrthoDB" id="4104179at2759"/>
<dbReference type="VEuPathDB" id="FungiDB:jhhlp_000986"/>